<evidence type="ECO:0000256" key="4">
    <source>
        <dbReference type="PIRSR" id="PIRSR000102-2"/>
    </source>
</evidence>
<feature type="binding site" evidence="5">
    <location>
        <position position="96"/>
    </location>
    <ligand>
        <name>NAD(+)</name>
        <dbReference type="ChEBI" id="CHEBI:57540"/>
    </ligand>
</feature>
<sequence length="300" mass="32783">MRKVGIIGLGHVGVTVAYTLITKGIVDELVCIDTDEKKAKAEFYDFSDALAILPNQPHIIMNSYEALADADIIITAFGDIRLSVEGNDRFGELSLNAKNAKEVGQKLKAIQFDGILLNISNPCDVICALLQHYTGLPKERVLGTGTSLDTARMKRALAQHYNVASNNISGYVLGEHGDSQFIAWSTVQVNHLPFSISEAETKELEEKTRNGAWTIVEGKGYTSYGIASCAVEIVNAIFNDAHQLLVVSTPFNEEETYIGYPAIIGAKGIVDTIELPLSQKEKEELAKTAQMIQEKIDHSL</sequence>
<dbReference type="STRING" id="1234409.C683_0391"/>
<dbReference type="GO" id="GO:0006089">
    <property type="term" value="P:lactate metabolic process"/>
    <property type="evidence" value="ECO:0007669"/>
    <property type="project" value="TreeGrafter"/>
</dbReference>
<dbReference type="PANTHER" id="PTHR43128">
    <property type="entry name" value="L-2-HYDROXYCARBOXYLATE DEHYDROGENASE (NAD(P)(+))"/>
    <property type="match status" value="1"/>
</dbReference>
<gene>
    <name evidence="9" type="ORF">C683_0391</name>
</gene>
<name>K8Z9S1_9ENTE</name>
<evidence type="ECO:0000256" key="5">
    <source>
        <dbReference type="PIRSR" id="PIRSR000102-3"/>
    </source>
</evidence>
<feature type="binding site" evidence="4">
    <location>
        <position position="81"/>
    </location>
    <ligand>
        <name>substrate</name>
    </ligand>
</feature>
<keyword evidence="10" id="KW-1185">Reference proteome</keyword>
<feature type="binding site" evidence="4">
    <location>
        <position position="121"/>
    </location>
    <ligand>
        <name>substrate</name>
    </ligand>
</feature>
<proteinExistence type="inferred from homology"/>
<dbReference type="AlphaFoldDB" id="K8Z9S1"/>
<evidence type="ECO:0000256" key="2">
    <source>
        <dbReference type="ARBA" id="ARBA00023002"/>
    </source>
</evidence>
<dbReference type="Gene3D" id="3.90.110.10">
    <property type="entry name" value="Lactate dehydrogenase/glycoside hydrolase, family 4, C-terminal"/>
    <property type="match status" value="1"/>
</dbReference>
<evidence type="ECO:0000256" key="1">
    <source>
        <dbReference type="ARBA" id="ARBA00006054"/>
    </source>
</evidence>
<feature type="binding site" evidence="5">
    <location>
        <begin position="8"/>
        <end position="13"/>
    </location>
    <ligand>
        <name>NAD(+)</name>
        <dbReference type="ChEBI" id="CHEBI:57540"/>
    </ligand>
</feature>
<dbReference type="PROSITE" id="PS00064">
    <property type="entry name" value="L_LDH"/>
    <property type="match status" value="1"/>
</dbReference>
<dbReference type="InterPro" id="IPR001557">
    <property type="entry name" value="L-lactate/malate_DH"/>
</dbReference>
<feature type="binding site" evidence="5">
    <location>
        <begin position="119"/>
        <end position="121"/>
    </location>
    <ligand>
        <name>NAD(+)</name>
        <dbReference type="ChEBI" id="CHEBI:57540"/>
    </ligand>
</feature>
<dbReference type="PRINTS" id="PR00086">
    <property type="entry name" value="LLDHDRGNASE"/>
</dbReference>
<dbReference type="EC" id="1.1.1.27" evidence="9"/>
<comment type="similarity">
    <text evidence="1">Belongs to the LDH/MDH superfamily. LDH family.</text>
</comment>
<dbReference type="EMBL" id="AMYT01000011">
    <property type="protein sequence ID" value="EKU27610.1"/>
    <property type="molecule type" value="Genomic_DNA"/>
</dbReference>
<evidence type="ECO:0000313" key="10">
    <source>
        <dbReference type="Proteomes" id="UP000016057"/>
    </source>
</evidence>
<dbReference type="InterPro" id="IPR036291">
    <property type="entry name" value="NAD(P)-bd_dom_sf"/>
</dbReference>
<keyword evidence="2 6" id="KW-0560">Oxidoreductase</keyword>
<dbReference type="InterPro" id="IPR022383">
    <property type="entry name" value="Lactate/malate_DH_C"/>
</dbReference>
<evidence type="ECO:0000313" key="9">
    <source>
        <dbReference type="EMBL" id="EKU27610.1"/>
    </source>
</evidence>
<comment type="caution">
    <text evidence="9">The sequence shown here is derived from an EMBL/GenBank/DDBJ whole genome shotgun (WGS) entry which is preliminary data.</text>
</comment>
<dbReference type="SUPFAM" id="SSF51735">
    <property type="entry name" value="NAD(P)-binding Rossmann-fold domains"/>
    <property type="match status" value="1"/>
</dbReference>
<feature type="binding site" evidence="4">
    <location>
        <position position="89"/>
    </location>
    <ligand>
        <name>substrate</name>
    </ligand>
</feature>
<dbReference type="RefSeq" id="WP_009488840.1">
    <property type="nucleotide sequence ID" value="NZ_AMYT01000011.1"/>
</dbReference>
<keyword evidence="5" id="KW-0520">NAD</keyword>
<reference evidence="9 10" key="1">
    <citation type="journal article" date="2013" name="Genome Announc.">
        <title>Draft Genome Sequence of Catellicoccus marimammalium, a Novel Species Commonly Found in Gull Feces.</title>
        <authorList>
            <person name="Weigand M.R."/>
            <person name="Ryu H."/>
            <person name="Bozcek L."/>
            <person name="Konstantinidis K.T."/>
            <person name="Santo Domingo J.W."/>
        </authorList>
    </citation>
    <scope>NUCLEOTIDE SEQUENCE [LARGE SCALE GENOMIC DNA]</scope>
    <source>
        <strain evidence="9 10">M35/04/3</strain>
    </source>
</reference>
<dbReference type="OrthoDB" id="9802969at2"/>
<dbReference type="InterPro" id="IPR018177">
    <property type="entry name" value="L-lactate_DH_AS"/>
</dbReference>
<organism evidence="9 10">
    <name type="scientific">Catellicoccus marimammalium M35/04/3</name>
    <dbReference type="NCBI Taxonomy" id="1234409"/>
    <lineage>
        <taxon>Bacteria</taxon>
        <taxon>Bacillati</taxon>
        <taxon>Bacillota</taxon>
        <taxon>Bacilli</taxon>
        <taxon>Lactobacillales</taxon>
        <taxon>Enterococcaceae</taxon>
        <taxon>Catellicoccus</taxon>
    </lineage>
</organism>
<dbReference type="eggNOG" id="COG0039">
    <property type="taxonomic scope" value="Bacteria"/>
</dbReference>
<evidence type="ECO:0000256" key="6">
    <source>
        <dbReference type="RuleBase" id="RU003369"/>
    </source>
</evidence>
<feature type="binding site" evidence="5">
    <location>
        <position position="33"/>
    </location>
    <ligand>
        <name>NAD(+)</name>
        <dbReference type="ChEBI" id="CHEBI:57540"/>
    </ligand>
</feature>
<feature type="active site" description="Proton acceptor" evidence="3">
    <location>
        <position position="176"/>
    </location>
</feature>
<dbReference type="Pfam" id="PF00056">
    <property type="entry name" value="Ldh_1_N"/>
    <property type="match status" value="1"/>
</dbReference>
<feature type="binding site" evidence="4">
    <location>
        <position position="152"/>
    </location>
    <ligand>
        <name>substrate</name>
    </ligand>
</feature>
<dbReference type="SUPFAM" id="SSF56327">
    <property type="entry name" value="LDH C-terminal domain-like"/>
    <property type="match status" value="1"/>
</dbReference>
<dbReference type="Pfam" id="PF02866">
    <property type="entry name" value="Ldh_1_C"/>
    <property type="match status" value="1"/>
</dbReference>
<dbReference type="Gene3D" id="3.40.50.720">
    <property type="entry name" value="NAD(P)-binding Rossmann-like Domain"/>
    <property type="match status" value="1"/>
</dbReference>
<dbReference type="Proteomes" id="UP000016057">
    <property type="component" value="Unassembled WGS sequence"/>
</dbReference>
<accession>K8Z9S1</accession>
<dbReference type="PIRSF" id="PIRSF000102">
    <property type="entry name" value="Lac_mal_DH"/>
    <property type="match status" value="1"/>
</dbReference>
<evidence type="ECO:0000259" key="8">
    <source>
        <dbReference type="Pfam" id="PF02866"/>
    </source>
</evidence>
<evidence type="ECO:0000256" key="3">
    <source>
        <dbReference type="PIRSR" id="PIRSR000102-1"/>
    </source>
</evidence>
<evidence type="ECO:0000259" key="7">
    <source>
        <dbReference type="Pfam" id="PF00056"/>
    </source>
</evidence>
<dbReference type="PATRIC" id="fig|1234409.3.peg.358"/>
<dbReference type="GO" id="GO:0004459">
    <property type="term" value="F:L-lactate dehydrogenase (NAD+) activity"/>
    <property type="evidence" value="ECO:0007669"/>
    <property type="project" value="UniProtKB-EC"/>
</dbReference>
<feature type="domain" description="Lactate/malate dehydrogenase C-terminal" evidence="8">
    <location>
        <begin position="146"/>
        <end position="298"/>
    </location>
</feature>
<dbReference type="InterPro" id="IPR015955">
    <property type="entry name" value="Lactate_DH/Glyco_Ohase_4_C"/>
</dbReference>
<dbReference type="InterPro" id="IPR001236">
    <property type="entry name" value="Lactate/malate_DH_N"/>
</dbReference>
<dbReference type="CDD" id="cd05291">
    <property type="entry name" value="HicDH_like"/>
    <property type="match status" value="1"/>
</dbReference>
<feature type="domain" description="Lactate/malate dehydrogenase N-terminal" evidence="7">
    <location>
        <begin position="3"/>
        <end position="143"/>
    </location>
</feature>
<protein>
    <submittedName>
        <fullName evidence="9">L-lactate dehydrogenase</fullName>
        <ecNumber evidence="9">1.1.1.27</ecNumber>
    </submittedName>
</protein>
<dbReference type="PANTHER" id="PTHR43128:SF31">
    <property type="entry name" value="L-LACTATE DEHYDROGENASE"/>
    <property type="match status" value="1"/>
</dbReference>